<dbReference type="InterPro" id="IPR017706">
    <property type="entry name" value="Peptidase_M20/DapE_YgeY"/>
</dbReference>
<dbReference type="EC" id="3.5.1.18" evidence="7"/>
<name>A0A5C6CGI4_9BACT</name>
<evidence type="ECO:0000313" key="7">
    <source>
        <dbReference type="EMBL" id="TWU22664.1"/>
    </source>
</evidence>
<reference evidence="7 8" key="1">
    <citation type="submission" date="2019-02" db="EMBL/GenBank/DDBJ databases">
        <title>Deep-cultivation of Planctomycetes and their phenomic and genomic characterization uncovers novel biology.</title>
        <authorList>
            <person name="Wiegand S."/>
            <person name="Jogler M."/>
            <person name="Boedeker C."/>
            <person name="Pinto D."/>
            <person name="Vollmers J."/>
            <person name="Rivas-Marin E."/>
            <person name="Kohn T."/>
            <person name="Peeters S.H."/>
            <person name="Heuer A."/>
            <person name="Rast P."/>
            <person name="Oberbeckmann S."/>
            <person name="Bunk B."/>
            <person name="Jeske O."/>
            <person name="Meyerdierks A."/>
            <person name="Storesund J.E."/>
            <person name="Kallscheuer N."/>
            <person name="Luecker S."/>
            <person name="Lage O.M."/>
            <person name="Pohl T."/>
            <person name="Merkel B.J."/>
            <person name="Hornburger P."/>
            <person name="Mueller R.-W."/>
            <person name="Bruemmer F."/>
            <person name="Labrenz M."/>
            <person name="Spormann A.M."/>
            <person name="Op Den Camp H."/>
            <person name="Overmann J."/>
            <person name="Amann R."/>
            <person name="Jetten M.S.M."/>
            <person name="Mascher T."/>
            <person name="Medema M.H."/>
            <person name="Devos D.P."/>
            <person name="Kaster A.-K."/>
            <person name="Ovreas L."/>
            <person name="Rohde M."/>
            <person name="Galperin M.Y."/>
            <person name="Jogler C."/>
        </authorList>
    </citation>
    <scope>NUCLEOTIDE SEQUENCE [LARGE SCALE GENOMIC DNA]</scope>
    <source>
        <strain evidence="7 8">Pla144</strain>
    </source>
</reference>
<dbReference type="RefSeq" id="WP_146452425.1">
    <property type="nucleotide sequence ID" value="NZ_SJPS01000007.1"/>
</dbReference>
<evidence type="ECO:0000256" key="4">
    <source>
        <dbReference type="ARBA" id="ARBA00022833"/>
    </source>
</evidence>
<dbReference type="InterPro" id="IPR036264">
    <property type="entry name" value="Bact_exopeptidase_dim_dom"/>
</dbReference>
<dbReference type="Proteomes" id="UP000318437">
    <property type="component" value="Unassembled WGS sequence"/>
</dbReference>
<dbReference type="AlphaFoldDB" id="A0A5C6CGI4"/>
<dbReference type="InterPro" id="IPR002933">
    <property type="entry name" value="Peptidase_M20"/>
</dbReference>
<comment type="cofactor">
    <cofactor evidence="1">
        <name>Zn(2+)</name>
        <dbReference type="ChEBI" id="CHEBI:29105"/>
    </cofactor>
</comment>
<dbReference type="PANTHER" id="PTHR43808:SF31">
    <property type="entry name" value="N-ACETYL-L-CITRULLINE DEACETYLASE"/>
    <property type="match status" value="1"/>
</dbReference>
<evidence type="ECO:0000256" key="2">
    <source>
        <dbReference type="ARBA" id="ARBA00022723"/>
    </source>
</evidence>
<keyword evidence="2" id="KW-0479">Metal-binding</keyword>
<evidence type="ECO:0000259" key="6">
    <source>
        <dbReference type="Pfam" id="PF07687"/>
    </source>
</evidence>
<proteinExistence type="predicted"/>
<keyword evidence="5" id="KW-0170">Cobalt</keyword>
<dbReference type="EMBL" id="SJPS01000007">
    <property type="protein sequence ID" value="TWU22664.1"/>
    <property type="molecule type" value="Genomic_DNA"/>
</dbReference>
<dbReference type="OrthoDB" id="9792335at2"/>
<dbReference type="SUPFAM" id="SSF55031">
    <property type="entry name" value="Bacterial exopeptidase dimerisation domain"/>
    <property type="match status" value="1"/>
</dbReference>
<sequence length="421" mass="46502">MKNSNPFHAAAKKYEKKMVRFLRDLIAIPSESAEEGPVIDRIREEMEATGAFDKIWTDKLGNLLAQVGKPGPGKKLIAIDAHVDTVGVGNRGEWQHDPYKGKVADGKVWGRGAGDQEGAIPAMVYAAKIMRDLKVDLTEYYLLLTCTVMEEDCDGLCWQYIVQEDKIRPDVVVVTDSTNCTILRGQRGRMEIGVTCDGKSCHGSMPEKGDNAVYKIAKVVREIEALNERLPRDEFLGKATITVSYIDCKTPSLCAVPGQAYIHLDRRLTVGDTKQSAVAEVKDAVKRAGVKAKVEVLSYARPSYTGLEYETEKYFPTWCFDEDSPQVQAAIKTHRDVLGKPPVVHRWTFSTNAVSIAGMYDIPCVGFGPAPENVAHTVNDSVPIEHLVDCAAFYAAFGQSYCDLAAGRPNETNMTFKRKKS</sequence>
<dbReference type="InterPro" id="IPR050072">
    <property type="entry name" value="Peptidase_M20A"/>
</dbReference>
<dbReference type="Pfam" id="PF07687">
    <property type="entry name" value="M20_dimer"/>
    <property type="match status" value="1"/>
</dbReference>
<dbReference type="SUPFAM" id="SSF53187">
    <property type="entry name" value="Zn-dependent exopeptidases"/>
    <property type="match status" value="1"/>
</dbReference>
<accession>A0A5C6CGI4</accession>
<evidence type="ECO:0000256" key="3">
    <source>
        <dbReference type="ARBA" id="ARBA00022801"/>
    </source>
</evidence>
<keyword evidence="3 7" id="KW-0378">Hydrolase</keyword>
<dbReference type="Gene3D" id="3.40.630.10">
    <property type="entry name" value="Zn peptidases"/>
    <property type="match status" value="2"/>
</dbReference>
<dbReference type="InterPro" id="IPR001261">
    <property type="entry name" value="ArgE/DapE_CS"/>
</dbReference>
<dbReference type="GO" id="GO:0008777">
    <property type="term" value="F:acetylornithine deacetylase activity"/>
    <property type="evidence" value="ECO:0007669"/>
    <property type="project" value="TreeGrafter"/>
</dbReference>
<dbReference type="Pfam" id="PF01546">
    <property type="entry name" value="Peptidase_M20"/>
    <property type="match status" value="1"/>
</dbReference>
<keyword evidence="4" id="KW-0862">Zinc</keyword>
<gene>
    <name evidence="7" type="primary">dapE_2</name>
    <name evidence="7" type="ORF">Pla144_41240</name>
</gene>
<dbReference type="InterPro" id="IPR011650">
    <property type="entry name" value="Peptidase_M20_dimer"/>
</dbReference>
<protein>
    <submittedName>
        <fullName evidence="7">Succinyl-diaminopimelate desuccinylase</fullName>
        <ecNumber evidence="7">3.5.1.18</ecNumber>
    </submittedName>
</protein>
<evidence type="ECO:0000256" key="1">
    <source>
        <dbReference type="ARBA" id="ARBA00001947"/>
    </source>
</evidence>
<organism evidence="7 8">
    <name type="scientific">Bythopirellula polymerisocia</name>
    <dbReference type="NCBI Taxonomy" id="2528003"/>
    <lineage>
        <taxon>Bacteria</taxon>
        <taxon>Pseudomonadati</taxon>
        <taxon>Planctomycetota</taxon>
        <taxon>Planctomycetia</taxon>
        <taxon>Pirellulales</taxon>
        <taxon>Lacipirellulaceae</taxon>
        <taxon>Bythopirellula</taxon>
    </lineage>
</organism>
<comment type="caution">
    <text evidence="7">The sequence shown here is derived from an EMBL/GenBank/DDBJ whole genome shotgun (WGS) entry which is preliminary data.</text>
</comment>
<evidence type="ECO:0000256" key="5">
    <source>
        <dbReference type="ARBA" id="ARBA00023285"/>
    </source>
</evidence>
<feature type="domain" description="Peptidase M20 dimerisation" evidence="6">
    <location>
        <begin position="185"/>
        <end position="291"/>
    </location>
</feature>
<keyword evidence="8" id="KW-1185">Reference proteome</keyword>
<dbReference type="GO" id="GO:0006526">
    <property type="term" value="P:L-arginine biosynthetic process"/>
    <property type="evidence" value="ECO:0007669"/>
    <property type="project" value="TreeGrafter"/>
</dbReference>
<dbReference type="NCBIfam" id="NF009555">
    <property type="entry name" value="PRK13004.1"/>
    <property type="match status" value="1"/>
</dbReference>
<dbReference type="GO" id="GO:0046872">
    <property type="term" value="F:metal ion binding"/>
    <property type="evidence" value="ECO:0007669"/>
    <property type="project" value="UniProtKB-KW"/>
</dbReference>
<evidence type="ECO:0000313" key="8">
    <source>
        <dbReference type="Proteomes" id="UP000318437"/>
    </source>
</evidence>
<dbReference type="GO" id="GO:0009014">
    <property type="term" value="F:succinyl-diaminopimelate desuccinylase activity"/>
    <property type="evidence" value="ECO:0007669"/>
    <property type="project" value="UniProtKB-EC"/>
</dbReference>
<dbReference type="PANTHER" id="PTHR43808">
    <property type="entry name" value="ACETYLORNITHINE DEACETYLASE"/>
    <property type="match status" value="1"/>
</dbReference>
<dbReference type="NCBIfam" id="TIGR03526">
    <property type="entry name" value="selenium_YgeY"/>
    <property type="match status" value="1"/>
</dbReference>
<dbReference type="Gene3D" id="3.30.70.360">
    <property type="match status" value="1"/>
</dbReference>
<dbReference type="PROSITE" id="PS00758">
    <property type="entry name" value="ARGE_DAPE_CPG2_1"/>
    <property type="match status" value="1"/>
</dbReference>